<dbReference type="Proteomes" id="UP000735874">
    <property type="component" value="Unassembled WGS sequence"/>
</dbReference>
<protein>
    <submittedName>
        <fullName evidence="1">Uncharacterized protein</fullName>
    </submittedName>
</protein>
<dbReference type="Proteomes" id="UP000697107">
    <property type="component" value="Unassembled WGS sequence"/>
</dbReference>
<dbReference type="EMBL" id="RCMK01005285">
    <property type="protein sequence ID" value="KAG2869784.1"/>
    <property type="molecule type" value="Genomic_DNA"/>
</dbReference>
<dbReference type="EMBL" id="RCML01005627">
    <property type="protein sequence ID" value="KAG2938174.1"/>
    <property type="molecule type" value="Genomic_DNA"/>
</dbReference>
<comment type="caution">
    <text evidence="1">The sequence shown here is derived from an EMBL/GenBank/DDBJ whole genome shotgun (WGS) entry which is preliminary data.</text>
</comment>
<evidence type="ECO:0000313" key="5">
    <source>
        <dbReference type="EMBL" id="KAG3177632.1"/>
    </source>
</evidence>
<sequence length="70" mass="7276">MTPASILGAVSPLSREDNTIDGTSGVSIVYVSYVVLTVSCADAASVFTTAFVDYVISTLPVFSLSKTRSP</sequence>
<evidence type="ECO:0000313" key="1">
    <source>
        <dbReference type="EMBL" id="KAG2791432.1"/>
    </source>
</evidence>
<dbReference type="Proteomes" id="UP000760860">
    <property type="component" value="Unassembled WGS sequence"/>
</dbReference>
<proteinExistence type="predicted"/>
<organism evidence="1 6">
    <name type="scientific">Phytophthora cactorum</name>
    <dbReference type="NCBI Taxonomy" id="29920"/>
    <lineage>
        <taxon>Eukaryota</taxon>
        <taxon>Sar</taxon>
        <taxon>Stramenopiles</taxon>
        <taxon>Oomycota</taxon>
        <taxon>Peronosporomycetes</taxon>
        <taxon>Peronosporales</taxon>
        <taxon>Peronosporaceae</taxon>
        <taxon>Phytophthora</taxon>
    </lineage>
</organism>
<accession>A0A8T1IX49</accession>
<name>A0A8T1IX49_9STRA</name>
<gene>
    <name evidence="1" type="ORF">PC113_g25837</name>
    <name evidence="2" type="ORF">PC115_g26046</name>
    <name evidence="3" type="ORF">PC117_g28650</name>
    <name evidence="4" type="ORF">PC118_g26026</name>
    <name evidence="5" type="ORF">PC129_g25515</name>
</gene>
<dbReference type="Proteomes" id="UP000774804">
    <property type="component" value="Unassembled WGS sequence"/>
</dbReference>
<dbReference type="EMBL" id="RCMG01005390">
    <property type="protein sequence ID" value="KAG2791432.1"/>
    <property type="molecule type" value="Genomic_DNA"/>
</dbReference>
<dbReference type="EMBL" id="RCMV01006390">
    <property type="protein sequence ID" value="KAG3177632.1"/>
    <property type="molecule type" value="Genomic_DNA"/>
</dbReference>
<dbReference type="Proteomes" id="UP000736787">
    <property type="component" value="Unassembled WGS sequence"/>
</dbReference>
<evidence type="ECO:0000313" key="6">
    <source>
        <dbReference type="Proteomes" id="UP000735874"/>
    </source>
</evidence>
<reference evidence="1" key="1">
    <citation type="submission" date="2018-10" db="EMBL/GenBank/DDBJ databases">
        <title>Effector identification in a new, highly contiguous assembly of the strawberry crown rot pathogen Phytophthora cactorum.</title>
        <authorList>
            <person name="Armitage A.D."/>
            <person name="Nellist C.F."/>
            <person name="Bates H."/>
            <person name="Vickerstaff R.J."/>
            <person name="Harrison R.J."/>
        </authorList>
    </citation>
    <scope>NUCLEOTIDE SEQUENCE</scope>
    <source>
        <strain evidence="1">15-7</strain>
        <strain evidence="2">4032</strain>
        <strain evidence="3">4040</strain>
        <strain evidence="4">P415</strain>
        <strain evidence="5">P421</strain>
    </source>
</reference>
<dbReference type="AlphaFoldDB" id="A0A8T1IX49"/>
<evidence type="ECO:0000313" key="2">
    <source>
        <dbReference type="EMBL" id="KAG2850920.1"/>
    </source>
</evidence>
<dbReference type="EMBL" id="RCMI01006624">
    <property type="protein sequence ID" value="KAG2850920.1"/>
    <property type="molecule type" value="Genomic_DNA"/>
</dbReference>
<evidence type="ECO:0000313" key="3">
    <source>
        <dbReference type="EMBL" id="KAG2869784.1"/>
    </source>
</evidence>
<evidence type="ECO:0000313" key="4">
    <source>
        <dbReference type="EMBL" id="KAG2938174.1"/>
    </source>
</evidence>